<evidence type="ECO:0000256" key="1">
    <source>
        <dbReference type="ARBA" id="ARBA00007812"/>
    </source>
</evidence>
<evidence type="ECO:0000256" key="4">
    <source>
        <dbReference type="SAM" id="MobiDB-lite"/>
    </source>
</evidence>
<dbReference type="GO" id="GO:0005948">
    <property type="term" value="C:acetolactate synthase complex"/>
    <property type="evidence" value="ECO:0007669"/>
    <property type="project" value="TreeGrafter"/>
</dbReference>
<comment type="caution">
    <text evidence="8">The sequence shown here is derived from an EMBL/GenBank/DDBJ whole genome shotgun (WGS) entry which is preliminary data.</text>
</comment>
<evidence type="ECO:0000313" key="8">
    <source>
        <dbReference type="EMBL" id="CUX04113.1"/>
    </source>
</evidence>
<dbReference type="SUPFAM" id="SSF52467">
    <property type="entry name" value="DHS-like NAD/FAD-binding domain"/>
    <property type="match status" value="1"/>
</dbReference>
<evidence type="ECO:0000259" key="6">
    <source>
        <dbReference type="Pfam" id="PF02775"/>
    </source>
</evidence>
<dbReference type="GO" id="GO:0009099">
    <property type="term" value="P:L-valine biosynthetic process"/>
    <property type="evidence" value="ECO:0007669"/>
    <property type="project" value="TreeGrafter"/>
</dbReference>
<reference evidence="8 9" key="1">
    <citation type="submission" date="2016-01" db="EMBL/GenBank/DDBJ databases">
        <authorList>
            <person name="Regsiter A."/>
            <person name="william w."/>
        </authorList>
    </citation>
    <scope>NUCLEOTIDE SEQUENCE [LARGE SCALE GENOMIC DNA]</scope>
    <source>
        <strain evidence="8 9">CFBP 5494</strain>
    </source>
</reference>
<dbReference type="EC" id="2.2.1.6" evidence="8"/>
<dbReference type="GO" id="GO:0000287">
    <property type="term" value="F:magnesium ion binding"/>
    <property type="evidence" value="ECO:0007669"/>
    <property type="project" value="InterPro"/>
</dbReference>
<dbReference type="GO" id="GO:0003984">
    <property type="term" value="F:acetolactate synthase activity"/>
    <property type="evidence" value="ECO:0007669"/>
    <property type="project" value="UniProtKB-EC"/>
</dbReference>
<dbReference type="EMBL" id="FBVY01000049">
    <property type="protein sequence ID" value="CUX04113.1"/>
    <property type="molecule type" value="Genomic_DNA"/>
</dbReference>
<keyword evidence="2 3" id="KW-0786">Thiamine pyrophosphate</keyword>
<keyword evidence="9" id="KW-1185">Reference proteome</keyword>
<dbReference type="PANTHER" id="PTHR18968:SF167">
    <property type="entry name" value="ACETOLACTATE SYNTHASE LARGE SUBUNIT ILVB2-RELATED"/>
    <property type="match status" value="1"/>
</dbReference>
<keyword evidence="8" id="KW-0808">Transferase</keyword>
<name>A0A9W5B899_9HYPH</name>
<dbReference type="InterPro" id="IPR029061">
    <property type="entry name" value="THDP-binding"/>
</dbReference>
<feature type="domain" description="Thiamine pyrophosphate enzyme N-terminal TPP-binding" evidence="7">
    <location>
        <begin position="25"/>
        <end position="142"/>
    </location>
</feature>
<dbReference type="AlphaFoldDB" id="A0A9W5B899"/>
<feature type="domain" description="Thiamine pyrophosphate enzyme central" evidence="5">
    <location>
        <begin position="214"/>
        <end position="338"/>
    </location>
</feature>
<dbReference type="PROSITE" id="PS00187">
    <property type="entry name" value="TPP_ENZYMES"/>
    <property type="match status" value="1"/>
</dbReference>
<evidence type="ECO:0000313" key="9">
    <source>
        <dbReference type="Proteomes" id="UP000191933"/>
    </source>
</evidence>
<dbReference type="InterPro" id="IPR000399">
    <property type="entry name" value="TPP-bd_CS"/>
</dbReference>
<dbReference type="Gene3D" id="3.40.50.1220">
    <property type="entry name" value="TPP-binding domain"/>
    <property type="match status" value="1"/>
</dbReference>
<dbReference type="GO" id="GO:0009097">
    <property type="term" value="P:isoleucine biosynthetic process"/>
    <property type="evidence" value="ECO:0007669"/>
    <property type="project" value="TreeGrafter"/>
</dbReference>
<dbReference type="InterPro" id="IPR012001">
    <property type="entry name" value="Thiamin_PyroP_enz_TPP-bd_dom"/>
</dbReference>
<gene>
    <name evidence="8" type="ORF">AGR2A_pc0153</name>
</gene>
<dbReference type="InterPro" id="IPR029035">
    <property type="entry name" value="DHS-like_NAD/FAD-binding_dom"/>
</dbReference>
<dbReference type="Pfam" id="PF02776">
    <property type="entry name" value="TPP_enzyme_N"/>
    <property type="match status" value="1"/>
</dbReference>
<dbReference type="InterPro" id="IPR011766">
    <property type="entry name" value="TPP_enzyme_TPP-bd"/>
</dbReference>
<dbReference type="SUPFAM" id="SSF52518">
    <property type="entry name" value="Thiamin diphosphate-binding fold (THDP-binding)"/>
    <property type="match status" value="2"/>
</dbReference>
<comment type="similarity">
    <text evidence="1 3">Belongs to the TPP enzyme family.</text>
</comment>
<dbReference type="Pfam" id="PF02775">
    <property type="entry name" value="TPP_enzyme_C"/>
    <property type="match status" value="1"/>
</dbReference>
<evidence type="ECO:0000259" key="5">
    <source>
        <dbReference type="Pfam" id="PF00205"/>
    </source>
</evidence>
<dbReference type="InterPro" id="IPR045229">
    <property type="entry name" value="TPP_enz"/>
</dbReference>
<proteinExistence type="inferred from homology"/>
<dbReference type="NCBIfam" id="NF006122">
    <property type="entry name" value="PRK08266.1"/>
    <property type="match status" value="1"/>
</dbReference>
<dbReference type="CDD" id="cd07035">
    <property type="entry name" value="TPP_PYR_POX_like"/>
    <property type="match status" value="1"/>
</dbReference>
<evidence type="ECO:0000256" key="2">
    <source>
        <dbReference type="ARBA" id="ARBA00023052"/>
    </source>
</evidence>
<dbReference type="InterPro" id="IPR012000">
    <property type="entry name" value="Thiamin_PyroP_enz_cen_dom"/>
</dbReference>
<evidence type="ECO:0000256" key="3">
    <source>
        <dbReference type="RuleBase" id="RU362132"/>
    </source>
</evidence>
<dbReference type="Pfam" id="PF00205">
    <property type="entry name" value="TPP_enzyme_M"/>
    <property type="match status" value="1"/>
</dbReference>
<protein>
    <submittedName>
        <fullName evidence="8">Acetolactate synthase large subunit</fullName>
        <ecNumber evidence="8">2.2.1.6</ecNumber>
    </submittedName>
</protein>
<dbReference type="PANTHER" id="PTHR18968">
    <property type="entry name" value="THIAMINE PYROPHOSPHATE ENZYMES"/>
    <property type="match status" value="1"/>
</dbReference>
<feature type="region of interest" description="Disordered" evidence="4">
    <location>
        <begin position="1"/>
        <end position="20"/>
    </location>
</feature>
<dbReference type="CDD" id="cd00568">
    <property type="entry name" value="TPP_enzymes"/>
    <property type="match status" value="1"/>
</dbReference>
<dbReference type="GO" id="GO:0050660">
    <property type="term" value="F:flavin adenine dinucleotide binding"/>
    <property type="evidence" value="ECO:0007669"/>
    <property type="project" value="TreeGrafter"/>
</dbReference>
<dbReference type="Gene3D" id="3.40.50.970">
    <property type="match status" value="2"/>
</dbReference>
<evidence type="ECO:0000259" key="7">
    <source>
        <dbReference type="Pfam" id="PF02776"/>
    </source>
</evidence>
<feature type="domain" description="Thiamine pyrophosphate enzyme TPP-binding" evidence="6">
    <location>
        <begin position="396"/>
        <end position="540"/>
    </location>
</feature>
<dbReference type="GO" id="GO:0030976">
    <property type="term" value="F:thiamine pyrophosphate binding"/>
    <property type="evidence" value="ECO:0007669"/>
    <property type="project" value="InterPro"/>
</dbReference>
<accession>A0A9W5B899</accession>
<sequence>MASKMNSLSKPDSIQSEQPVVETSTADAVVAALAANGADIVFGLPGLQSDPLFDALYRSTTGIRVIHPRHEQTCGYMALGATISTGRPHVSSVVPGPGVANSSAAMLTAEAMCAPVLTIGSQIPHADIDKGHGHLHEMRDQIGFASHVNKFARQITSPAEGPRAVNDAFAAMRSGKAGPAYIECGFDVWAKRGDVKMEPVADRIPQEIDLHQVRAAAAIALRSRHPMIVVGGGALDASGEVTRLAELLGAPVLSYRRGRGVIPTDHPLAINMPIGHRMWPKVDVVIGIGTRLFVQEKQWGLDENIRVIRIDTDPAAPGRFKEPAVSMVGDAKSYTAALVAALETDDMEKADWSNDLFEHRAWFEEKYRRLEPQKSYLEAIRRALPDDGIFVDEVTQMGFASRLAFPVYSPRTFLSAGFQDNLGWGYGTALGAQAANPGRPVLSIAGDGGFLYQVGELATAVHHKLPVVAVVFDNSMFGNVKRIQRDMFGGRHIACDLTSPDFVQLADSFGMAGFLAQSPEELEARIKAAFSSGDPALIHVPCGEVPSIWDMILMPRIRG</sequence>
<organism evidence="8 9">
    <name type="scientific">Agrobacterium genomosp. 2 str. CFBP 5494</name>
    <dbReference type="NCBI Taxonomy" id="1183436"/>
    <lineage>
        <taxon>Bacteria</taxon>
        <taxon>Pseudomonadati</taxon>
        <taxon>Pseudomonadota</taxon>
        <taxon>Alphaproteobacteria</taxon>
        <taxon>Hyphomicrobiales</taxon>
        <taxon>Rhizobiaceae</taxon>
        <taxon>Rhizobium/Agrobacterium group</taxon>
        <taxon>Agrobacterium</taxon>
        <taxon>Agrobacterium tumefaciens complex</taxon>
    </lineage>
</organism>
<dbReference type="Proteomes" id="UP000191933">
    <property type="component" value="Unassembled WGS sequence"/>
</dbReference>